<evidence type="ECO:0000256" key="1">
    <source>
        <dbReference type="SAM" id="MobiDB-lite"/>
    </source>
</evidence>
<dbReference type="EMBL" id="CADCVH010000102">
    <property type="protein sequence ID" value="CAA9469203.1"/>
    <property type="molecule type" value="Genomic_DNA"/>
</dbReference>
<sequence>ERDAGSKGRGNGTPRRRETRQGAVLRYSADGVRGPDVGSGGGRAAPSSLGDAEGVGDVGVSRGGGGGVLGLRRPSRAGGVPALPGKPGPAQALRGAQM</sequence>
<evidence type="ECO:0000313" key="2">
    <source>
        <dbReference type="EMBL" id="CAA9469203.1"/>
    </source>
</evidence>
<feature type="non-terminal residue" evidence="2">
    <location>
        <position position="98"/>
    </location>
</feature>
<feature type="region of interest" description="Disordered" evidence="1">
    <location>
        <begin position="1"/>
        <end position="98"/>
    </location>
</feature>
<protein>
    <submittedName>
        <fullName evidence="2">Uncharacterized protein</fullName>
    </submittedName>
</protein>
<reference evidence="2" key="1">
    <citation type="submission" date="2020-02" db="EMBL/GenBank/DDBJ databases">
        <authorList>
            <person name="Meier V. D."/>
        </authorList>
    </citation>
    <scope>NUCLEOTIDE SEQUENCE</scope>
    <source>
        <strain evidence="2">AVDCRST_MAG02</strain>
    </source>
</reference>
<name>A0A6J4RHR5_9ACTN</name>
<gene>
    <name evidence="2" type="ORF">AVDCRST_MAG02-3908</name>
</gene>
<organism evidence="2">
    <name type="scientific">uncultured Rubrobacteraceae bacterium</name>
    <dbReference type="NCBI Taxonomy" id="349277"/>
    <lineage>
        <taxon>Bacteria</taxon>
        <taxon>Bacillati</taxon>
        <taxon>Actinomycetota</taxon>
        <taxon>Rubrobacteria</taxon>
        <taxon>Rubrobacterales</taxon>
        <taxon>Rubrobacteraceae</taxon>
        <taxon>environmental samples</taxon>
    </lineage>
</organism>
<accession>A0A6J4RHR5</accession>
<dbReference type="AlphaFoldDB" id="A0A6J4RHR5"/>
<proteinExistence type="predicted"/>
<feature type="non-terminal residue" evidence="2">
    <location>
        <position position="1"/>
    </location>
</feature>